<organism evidence="12 13">
    <name type="scientific">Candidatus Daviesbacteria bacterium GW2011_GWA2_40_9</name>
    <dbReference type="NCBI Taxonomy" id="1618424"/>
    <lineage>
        <taxon>Bacteria</taxon>
        <taxon>Candidatus Daviesiibacteriota</taxon>
    </lineage>
</organism>
<feature type="region of interest" description="Disordered" evidence="10">
    <location>
        <begin position="694"/>
        <end position="747"/>
    </location>
</feature>
<dbReference type="InterPro" id="IPR036612">
    <property type="entry name" value="KH_dom_type_1_sf"/>
</dbReference>
<dbReference type="GO" id="GO:0000175">
    <property type="term" value="F:3'-5'-RNA exonuclease activity"/>
    <property type="evidence" value="ECO:0007669"/>
    <property type="project" value="TreeGrafter"/>
</dbReference>
<dbReference type="NCBIfam" id="NF008805">
    <property type="entry name" value="PRK11824.1"/>
    <property type="match status" value="1"/>
</dbReference>
<evidence type="ECO:0000256" key="6">
    <source>
        <dbReference type="ARBA" id="ARBA00022723"/>
    </source>
</evidence>
<dbReference type="Proteomes" id="UP000034601">
    <property type="component" value="Unassembled WGS sequence"/>
</dbReference>
<feature type="binding site" evidence="9">
    <location>
        <position position="487"/>
    </location>
    <ligand>
        <name>Mg(2+)</name>
        <dbReference type="ChEBI" id="CHEBI:18420"/>
    </ligand>
</feature>
<comment type="similarity">
    <text evidence="2 9">Belongs to the polyribonucleotide nucleotidyltransferase family.</text>
</comment>
<dbReference type="FunFam" id="3.30.230.70:FF:000001">
    <property type="entry name" value="Polyribonucleotide nucleotidyltransferase"/>
    <property type="match status" value="1"/>
</dbReference>
<evidence type="ECO:0000313" key="12">
    <source>
        <dbReference type="EMBL" id="KKR83351.1"/>
    </source>
</evidence>
<dbReference type="Gene3D" id="3.30.230.70">
    <property type="entry name" value="GHMP Kinase, N-terminal domain"/>
    <property type="match status" value="2"/>
</dbReference>
<keyword evidence="4 9" id="KW-0808">Transferase</keyword>
<dbReference type="InterPro" id="IPR012340">
    <property type="entry name" value="NA-bd_OB-fold"/>
</dbReference>
<dbReference type="Pfam" id="PF01138">
    <property type="entry name" value="RNase_PH"/>
    <property type="match status" value="2"/>
</dbReference>
<dbReference type="SUPFAM" id="SSF46915">
    <property type="entry name" value="Polynucleotide phosphorylase/guanosine pentaphosphate synthase (PNPase/GPSI), domain 3"/>
    <property type="match status" value="1"/>
</dbReference>
<dbReference type="HAMAP" id="MF_01595">
    <property type="entry name" value="PNPase"/>
    <property type="match status" value="1"/>
</dbReference>
<dbReference type="InterPro" id="IPR004088">
    <property type="entry name" value="KH_dom_type_1"/>
</dbReference>
<dbReference type="CDD" id="cd11364">
    <property type="entry name" value="RNase_PH_PNPase_2"/>
    <property type="match status" value="1"/>
</dbReference>
<dbReference type="Gene3D" id="2.40.50.140">
    <property type="entry name" value="Nucleic acid-binding proteins"/>
    <property type="match status" value="1"/>
</dbReference>
<evidence type="ECO:0000256" key="5">
    <source>
        <dbReference type="ARBA" id="ARBA00022695"/>
    </source>
</evidence>
<dbReference type="GO" id="GO:0006396">
    <property type="term" value="P:RNA processing"/>
    <property type="evidence" value="ECO:0007669"/>
    <property type="project" value="InterPro"/>
</dbReference>
<dbReference type="GO" id="GO:0000287">
    <property type="term" value="F:magnesium ion binding"/>
    <property type="evidence" value="ECO:0007669"/>
    <property type="project" value="UniProtKB-UniRule"/>
</dbReference>
<dbReference type="GO" id="GO:0004654">
    <property type="term" value="F:polyribonucleotide nucleotidyltransferase activity"/>
    <property type="evidence" value="ECO:0007669"/>
    <property type="project" value="UniProtKB-UniRule"/>
</dbReference>
<keyword evidence="6 9" id="KW-0479">Metal-binding</keyword>
<keyword evidence="5 9" id="KW-0548">Nucleotidyltransferase</keyword>
<dbReference type="Pfam" id="PF03725">
    <property type="entry name" value="RNase_PH_C"/>
    <property type="match status" value="1"/>
</dbReference>
<dbReference type="EMBL" id="LCAB01000006">
    <property type="protein sequence ID" value="KKR83351.1"/>
    <property type="molecule type" value="Genomic_DNA"/>
</dbReference>
<comment type="subcellular location">
    <subcellularLocation>
        <location evidence="1 9">Cytoplasm</location>
    </subcellularLocation>
</comment>
<dbReference type="CDD" id="cd02393">
    <property type="entry name" value="KH-I_PNPase"/>
    <property type="match status" value="1"/>
</dbReference>
<dbReference type="InterPro" id="IPR027408">
    <property type="entry name" value="PNPase/RNase_PH_dom_sf"/>
</dbReference>
<gene>
    <name evidence="9" type="primary">pnp</name>
    <name evidence="12" type="ORF">UU29_C0006G0040</name>
</gene>
<keyword evidence="3 9" id="KW-0963">Cytoplasm</keyword>
<sequence length="747" mass="81557">MQKVVTREIDLAGRKLKLETGLLAQQADASVVASWGETVVLCTVATKPLTQDMGYFPLSVEYVEKYYAGGRITAQKFIKRETRPPEKAILAGRAIDRAIRPLFPKDFYNEVQVVVTILSFDGVNDPALTGFIGTSAALAISSVPWDGPIGITRVGQANGSFILNPDLETEDHLDLNTLVASTKDKVVMLETEGKEIDETTVLAAIKEGHTAAQRVIDFIADFSKEVGREKQPYTPVSEDVELSLLADVKGEFKEKIEAALFDTQHPWHEATGDMIKEELAIKYAEKLTPQQVGTIFDKVAKELMLDFVLNKGKRVDSRAMDEIRPISIILGLLPRTHGSAIFQRGGTQVLGIATLGPLSASQILEGMTGESTKRYMHHYNMGINPFATGEVKRIGSPGRRDIGHGALAEKALVNVLPPEEEFPYAIRVVSEVLGANASTSMASVCASTLSLLNAGVPLKNPVAGIAMGLFSNEEKFQVITDMQAVEDFYGQMDFKVAGTLKGITAIQMDTKLHGLTLVIIEEALKQGKKAREFIITKINEAVPEVSQLSKYAPKIEVTHIKPEDIGTLIGSGGKTINGIIAKTGAQIDIEDDGTVMISAVDEAAVQRALEAVEGMFREIQVGEVYEGKVVRIAPFGAFVEILPGRDGLVHVSQMAPHRVEKPEDIVSVGQTVKVRVTEVDNMGKIGLSMLFGEDRKEDSESRPQRRDFGARERSFGRGSDRGRFDRDRSPSRRGFGEGSGGRRDRRR</sequence>
<dbReference type="InterPro" id="IPR001247">
    <property type="entry name" value="ExoRNase_PH_dom1"/>
</dbReference>
<dbReference type="SMART" id="SM00316">
    <property type="entry name" value="S1"/>
    <property type="match status" value="1"/>
</dbReference>
<dbReference type="InterPro" id="IPR012162">
    <property type="entry name" value="PNPase"/>
</dbReference>
<accession>A0A0G0U7X2</accession>
<evidence type="ECO:0000256" key="2">
    <source>
        <dbReference type="ARBA" id="ARBA00007404"/>
    </source>
</evidence>
<dbReference type="InterPro" id="IPR004087">
    <property type="entry name" value="KH_dom"/>
</dbReference>
<dbReference type="PIRSF" id="PIRSF005499">
    <property type="entry name" value="PNPase"/>
    <property type="match status" value="1"/>
</dbReference>
<dbReference type="FunFam" id="2.40.50.140:FF:000023">
    <property type="entry name" value="Polyribonucleotide nucleotidyltransferase"/>
    <property type="match status" value="1"/>
</dbReference>
<name>A0A0G0U7X2_9BACT</name>
<dbReference type="GO" id="GO:0003723">
    <property type="term" value="F:RNA binding"/>
    <property type="evidence" value="ECO:0007669"/>
    <property type="project" value="UniProtKB-UniRule"/>
</dbReference>
<evidence type="ECO:0000256" key="1">
    <source>
        <dbReference type="ARBA" id="ARBA00004496"/>
    </source>
</evidence>
<evidence type="ECO:0000313" key="13">
    <source>
        <dbReference type="Proteomes" id="UP000034601"/>
    </source>
</evidence>
<evidence type="ECO:0000256" key="8">
    <source>
        <dbReference type="ARBA" id="ARBA00022884"/>
    </source>
</evidence>
<dbReference type="GO" id="GO:0006402">
    <property type="term" value="P:mRNA catabolic process"/>
    <property type="evidence" value="ECO:0007669"/>
    <property type="project" value="UniProtKB-UniRule"/>
</dbReference>
<dbReference type="FunFam" id="3.30.1370.10:FF:000001">
    <property type="entry name" value="Polyribonucleotide nucleotidyltransferase"/>
    <property type="match status" value="1"/>
</dbReference>
<protein>
    <recommendedName>
        <fullName evidence="9">Polyribonucleotide nucleotidyltransferase</fullName>
        <ecNumber evidence="9">2.7.7.8</ecNumber>
    </recommendedName>
    <alternativeName>
        <fullName evidence="9">Polynucleotide phosphorylase</fullName>
        <shortName evidence="9">PNPase</shortName>
    </alternativeName>
</protein>
<evidence type="ECO:0000259" key="11">
    <source>
        <dbReference type="PROSITE" id="PS50126"/>
    </source>
</evidence>
<feature type="domain" description="S1 motif" evidence="11">
    <location>
        <begin position="622"/>
        <end position="690"/>
    </location>
</feature>
<dbReference type="InterPro" id="IPR015847">
    <property type="entry name" value="ExoRNase_PH_dom2"/>
</dbReference>
<evidence type="ECO:0000256" key="4">
    <source>
        <dbReference type="ARBA" id="ARBA00022679"/>
    </source>
</evidence>
<dbReference type="InterPro" id="IPR036345">
    <property type="entry name" value="ExoRNase_PH_dom2_sf"/>
</dbReference>
<reference evidence="12 13" key="1">
    <citation type="journal article" date="2015" name="Nature">
        <title>rRNA introns, odd ribosomes, and small enigmatic genomes across a large radiation of phyla.</title>
        <authorList>
            <person name="Brown C.T."/>
            <person name="Hug L.A."/>
            <person name="Thomas B.C."/>
            <person name="Sharon I."/>
            <person name="Castelle C.J."/>
            <person name="Singh A."/>
            <person name="Wilkins M.J."/>
            <person name="Williams K.H."/>
            <person name="Banfield J.F."/>
        </authorList>
    </citation>
    <scope>NUCLEOTIDE SEQUENCE [LARGE SCALE GENOMIC DNA]</scope>
</reference>
<dbReference type="AlphaFoldDB" id="A0A0G0U7X2"/>
<keyword evidence="8 9" id="KW-0694">RNA-binding</keyword>
<dbReference type="Pfam" id="PF00013">
    <property type="entry name" value="KH_1"/>
    <property type="match status" value="1"/>
</dbReference>
<evidence type="ECO:0000256" key="3">
    <source>
        <dbReference type="ARBA" id="ARBA00022490"/>
    </source>
</evidence>
<dbReference type="Pfam" id="PF00575">
    <property type="entry name" value="S1"/>
    <property type="match status" value="1"/>
</dbReference>
<dbReference type="PATRIC" id="fig|1618424.3.peg.386"/>
<dbReference type="SUPFAM" id="SSF50249">
    <property type="entry name" value="Nucleic acid-binding proteins"/>
    <property type="match status" value="1"/>
</dbReference>
<dbReference type="SUPFAM" id="SSF54211">
    <property type="entry name" value="Ribosomal protein S5 domain 2-like"/>
    <property type="match status" value="2"/>
</dbReference>
<dbReference type="EC" id="2.7.7.8" evidence="9"/>
<dbReference type="SMART" id="SM00322">
    <property type="entry name" value="KH"/>
    <property type="match status" value="1"/>
</dbReference>
<dbReference type="SUPFAM" id="SSF55666">
    <property type="entry name" value="Ribonuclease PH domain 2-like"/>
    <property type="match status" value="2"/>
</dbReference>
<dbReference type="PROSITE" id="PS50126">
    <property type="entry name" value="S1"/>
    <property type="match status" value="1"/>
</dbReference>
<dbReference type="GO" id="GO:0005829">
    <property type="term" value="C:cytosol"/>
    <property type="evidence" value="ECO:0007669"/>
    <property type="project" value="TreeGrafter"/>
</dbReference>
<dbReference type="PANTHER" id="PTHR11252">
    <property type="entry name" value="POLYRIBONUCLEOTIDE NUCLEOTIDYLTRANSFERASE"/>
    <property type="match status" value="1"/>
</dbReference>
<comment type="caution">
    <text evidence="12">The sequence shown here is derived from an EMBL/GenBank/DDBJ whole genome shotgun (WGS) entry which is preliminary data.</text>
</comment>
<dbReference type="PROSITE" id="PS50084">
    <property type="entry name" value="KH_TYPE_1"/>
    <property type="match status" value="1"/>
</dbReference>
<dbReference type="InterPro" id="IPR036456">
    <property type="entry name" value="PNPase_PH_RNA-bd_sf"/>
</dbReference>
<evidence type="ECO:0000256" key="7">
    <source>
        <dbReference type="ARBA" id="ARBA00022842"/>
    </source>
</evidence>
<dbReference type="PANTHER" id="PTHR11252:SF0">
    <property type="entry name" value="POLYRIBONUCLEOTIDE NUCLEOTIDYLTRANSFERASE 1, MITOCHONDRIAL"/>
    <property type="match status" value="1"/>
</dbReference>
<dbReference type="SUPFAM" id="SSF54791">
    <property type="entry name" value="Eukaryotic type KH-domain (KH-domain type I)"/>
    <property type="match status" value="1"/>
</dbReference>
<dbReference type="InterPro" id="IPR020568">
    <property type="entry name" value="Ribosomal_Su5_D2-typ_SF"/>
</dbReference>
<dbReference type="InterPro" id="IPR003029">
    <property type="entry name" value="S1_domain"/>
</dbReference>
<comment type="function">
    <text evidence="9">Involved in mRNA degradation. Catalyzes the phosphorolysis of single-stranded polyribonucleotides processively in the 3'- to 5'-direction.</text>
</comment>
<evidence type="ECO:0000256" key="9">
    <source>
        <dbReference type="HAMAP-Rule" id="MF_01595"/>
    </source>
</evidence>
<dbReference type="NCBIfam" id="TIGR03591">
    <property type="entry name" value="polynuc_phos"/>
    <property type="match status" value="1"/>
</dbReference>
<comment type="catalytic activity">
    <reaction evidence="9">
        <text>RNA(n+1) + phosphate = RNA(n) + a ribonucleoside 5'-diphosphate</text>
        <dbReference type="Rhea" id="RHEA:22096"/>
        <dbReference type="Rhea" id="RHEA-COMP:14527"/>
        <dbReference type="Rhea" id="RHEA-COMP:17342"/>
        <dbReference type="ChEBI" id="CHEBI:43474"/>
        <dbReference type="ChEBI" id="CHEBI:57930"/>
        <dbReference type="ChEBI" id="CHEBI:140395"/>
        <dbReference type="EC" id="2.7.7.8"/>
    </reaction>
</comment>
<proteinExistence type="inferred from homology"/>
<feature type="binding site" evidence="9">
    <location>
        <position position="493"/>
    </location>
    <ligand>
        <name>Mg(2+)</name>
        <dbReference type="ChEBI" id="CHEBI:18420"/>
    </ligand>
</feature>
<feature type="compositionally biased region" description="Basic and acidic residues" evidence="10">
    <location>
        <begin position="694"/>
        <end position="730"/>
    </location>
</feature>
<keyword evidence="7 9" id="KW-0460">Magnesium</keyword>
<dbReference type="Gene3D" id="3.30.1370.10">
    <property type="entry name" value="K Homology domain, type 1"/>
    <property type="match status" value="1"/>
</dbReference>
<evidence type="ECO:0000256" key="10">
    <source>
        <dbReference type="SAM" id="MobiDB-lite"/>
    </source>
</evidence>
<dbReference type="CDD" id="cd04472">
    <property type="entry name" value="S1_PNPase"/>
    <property type="match status" value="1"/>
</dbReference>
<comment type="cofactor">
    <cofactor evidence="9">
        <name>Mg(2+)</name>
        <dbReference type="ChEBI" id="CHEBI:18420"/>
    </cofactor>
</comment>